<keyword evidence="3" id="KW-1185">Reference proteome</keyword>
<proteinExistence type="predicted"/>
<evidence type="ECO:0000313" key="2">
    <source>
        <dbReference type="EMBL" id="MFC4129281.1"/>
    </source>
</evidence>
<gene>
    <name evidence="2" type="ORF">ACFOZ4_01480</name>
</gene>
<evidence type="ECO:0000259" key="1">
    <source>
        <dbReference type="Pfam" id="PF13400"/>
    </source>
</evidence>
<protein>
    <submittedName>
        <fullName evidence="2">Pilus assembly protein TadG-related protein</fullName>
    </submittedName>
</protein>
<feature type="domain" description="Putative Flp pilus-assembly TadG-like N-terminal" evidence="1">
    <location>
        <begin position="22"/>
        <end position="67"/>
    </location>
</feature>
<comment type="caution">
    <text evidence="2">The sequence shown here is derived from an EMBL/GenBank/DDBJ whole genome shotgun (WGS) entry which is preliminary data.</text>
</comment>
<dbReference type="EMBL" id="JBHSAY010000003">
    <property type="protein sequence ID" value="MFC4129281.1"/>
    <property type="molecule type" value="Genomic_DNA"/>
</dbReference>
<dbReference type="Proteomes" id="UP001595816">
    <property type="component" value="Unassembled WGS sequence"/>
</dbReference>
<dbReference type="InterPro" id="IPR028087">
    <property type="entry name" value="Tad_N"/>
</dbReference>
<organism evidence="2 3">
    <name type="scientific">Hamadaea flava</name>
    <dbReference type="NCBI Taxonomy" id="1742688"/>
    <lineage>
        <taxon>Bacteria</taxon>
        <taxon>Bacillati</taxon>
        <taxon>Actinomycetota</taxon>
        <taxon>Actinomycetes</taxon>
        <taxon>Micromonosporales</taxon>
        <taxon>Micromonosporaceae</taxon>
        <taxon>Hamadaea</taxon>
    </lineage>
</organism>
<evidence type="ECO:0000313" key="3">
    <source>
        <dbReference type="Proteomes" id="UP001595816"/>
    </source>
</evidence>
<dbReference type="Pfam" id="PF13400">
    <property type="entry name" value="Tad"/>
    <property type="match status" value="1"/>
</dbReference>
<reference evidence="3" key="1">
    <citation type="journal article" date="2019" name="Int. J. Syst. Evol. Microbiol.">
        <title>The Global Catalogue of Microorganisms (GCM) 10K type strain sequencing project: providing services to taxonomists for standard genome sequencing and annotation.</title>
        <authorList>
            <consortium name="The Broad Institute Genomics Platform"/>
            <consortium name="The Broad Institute Genome Sequencing Center for Infectious Disease"/>
            <person name="Wu L."/>
            <person name="Ma J."/>
        </authorList>
    </citation>
    <scope>NUCLEOTIDE SEQUENCE [LARGE SCALE GENOMIC DNA]</scope>
    <source>
        <strain evidence="3">CGMCC 4.7289</strain>
    </source>
</reference>
<sequence length="388" mass="40488">MPRLTSVRTRLRRRLRRDEGGVAVLVALLTATGVLLAGAALAVDVGQLYAEREELQSGADAVALAVAIDCAARRPTECTDPSAAETKYANGNAKDRLTDVQEICGSTDVRTGRSLLPRCRGGYPDNLTACQGRSLPPNTLGYAEVHTRTLTNDSDRYVLSPTFARAVAGSSAGTTVGACSRVAWGAPMTGLAMTVCERRYNQATSSSTRYGQAPPTLPSTSFEAKFSFNTSGSGGGSGSGTPSCYTGRGDWWDADGEASWLRPSAATGCQSSVSSVRTLRNTTPGGCASVLSYAVANRIPVAVGIYDGQRVGRSGGRYVLKGVAAFVITGYNIKNVGSAPSWLTGTQCLGTDWCVLGYFTRGVTPMSAWNGQFNSATGLGAVMVKTVG</sequence>
<accession>A0ABV8LEI6</accession>
<name>A0ABV8LEI6_9ACTN</name>
<dbReference type="RefSeq" id="WP_253759098.1">
    <property type="nucleotide sequence ID" value="NZ_JAMZDZ010000001.1"/>
</dbReference>